<sequence>MPRFEETLLQVANMDVLEGLPDTVRAIPEQIASATGSEVQVLPLSALVDSCTFLEKSNISCEVNGSAITIWCKPYEFTSSMLGHELIHLRRKLVEQVPMLIPLRTANEQQSTTIHFFENEMEHLFIIPEEIDLFPDAEERWAKQYRDRVGRITQASTPDLFELVFTWTQLRLSLPNQLELAKALGQYLRSLPETWVKTVDYFRQDMAQALPSKSCVINVMKDFLGRGGKFTSRNMITAQHVVDHDGELIILPILNAQ</sequence>
<dbReference type="GeneID" id="300931815"/>
<proteinExistence type="predicted"/>
<name>A0A1H0VVR5_9GAMM</name>
<gene>
    <name evidence="1" type="ORF">SAMN05216213_10669</name>
</gene>
<protein>
    <submittedName>
        <fullName evidence="1">Uncharacterized protein</fullName>
    </submittedName>
</protein>
<accession>A0A1H0VVR5</accession>
<reference evidence="2" key="1">
    <citation type="submission" date="2016-10" db="EMBL/GenBank/DDBJ databases">
        <authorList>
            <person name="Varghese N."/>
            <person name="Submissions S."/>
        </authorList>
    </citation>
    <scope>NUCLEOTIDE SEQUENCE [LARGE SCALE GENOMIC DNA]</scope>
    <source>
        <strain evidence="2">JCM 18416</strain>
    </source>
</reference>
<dbReference type="RefSeq" id="WP_090430558.1">
    <property type="nucleotide sequence ID" value="NZ_FNJJ01000006.1"/>
</dbReference>
<evidence type="ECO:0000313" key="2">
    <source>
        <dbReference type="Proteomes" id="UP000199460"/>
    </source>
</evidence>
<organism evidence="1 2">
    <name type="scientific">Ectopseudomonas guguanensis</name>
    <dbReference type="NCBI Taxonomy" id="1198456"/>
    <lineage>
        <taxon>Bacteria</taxon>
        <taxon>Pseudomonadati</taxon>
        <taxon>Pseudomonadota</taxon>
        <taxon>Gammaproteobacteria</taxon>
        <taxon>Pseudomonadales</taxon>
        <taxon>Pseudomonadaceae</taxon>
        <taxon>Ectopseudomonas</taxon>
    </lineage>
</organism>
<evidence type="ECO:0000313" key="1">
    <source>
        <dbReference type="EMBL" id="SDP82245.1"/>
    </source>
</evidence>
<dbReference type="OrthoDB" id="7016818at2"/>
<dbReference type="AlphaFoldDB" id="A0A1H0VVR5"/>
<dbReference type="Proteomes" id="UP000199460">
    <property type="component" value="Unassembled WGS sequence"/>
</dbReference>
<keyword evidence="2" id="KW-1185">Reference proteome</keyword>
<dbReference type="EMBL" id="FNJJ01000006">
    <property type="protein sequence ID" value="SDP82245.1"/>
    <property type="molecule type" value="Genomic_DNA"/>
</dbReference>